<evidence type="ECO:0000313" key="2">
    <source>
        <dbReference type="Proteomes" id="UP001055429"/>
    </source>
</evidence>
<keyword evidence="2" id="KW-1185">Reference proteome</keyword>
<dbReference type="RefSeq" id="WP_250202188.1">
    <property type="nucleotide sequence ID" value="NZ_CP097649.1"/>
</dbReference>
<organism evidence="1 2">
    <name type="scientific">Brevundimonas albigilva</name>
    <dbReference type="NCBI Taxonomy" id="1312364"/>
    <lineage>
        <taxon>Bacteria</taxon>
        <taxon>Pseudomonadati</taxon>
        <taxon>Pseudomonadota</taxon>
        <taxon>Alphaproteobacteria</taxon>
        <taxon>Caulobacterales</taxon>
        <taxon>Caulobacteraceae</taxon>
        <taxon>Brevundimonas</taxon>
    </lineage>
</organism>
<dbReference type="Proteomes" id="UP001055429">
    <property type="component" value="Chromosome"/>
</dbReference>
<accession>A0ABY4SMG2</accession>
<sequence length="89" mass="9891">MIDIIGPLYDPHPTDPEGEPTLLPGFHVNVTTDYLAEHPELAAFVVEPSPLRRVWAGDDPDNPIVTVPLRFDDEAEGRTYFPEAEHGDV</sequence>
<proteinExistence type="predicted"/>
<gene>
    <name evidence="1" type="ORF">M8231_02690</name>
</gene>
<name>A0ABY4SMG2_9CAUL</name>
<dbReference type="EMBL" id="CP097649">
    <property type="protein sequence ID" value="URI15917.1"/>
    <property type="molecule type" value="Genomic_DNA"/>
</dbReference>
<evidence type="ECO:0000313" key="1">
    <source>
        <dbReference type="EMBL" id="URI15917.1"/>
    </source>
</evidence>
<protein>
    <submittedName>
        <fullName evidence="1">Uncharacterized protein</fullName>
    </submittedName>
</protein>
<reference evidence="1" key="1">
    <citation type="submission" date="2022-05" db="EMBL/GenBank/DDBJ databases">
        <title>Brevundimonas albigilva TT17 genome sequence.</title>
        <authorList>
            <person name="Lee K."/>
            <person name="Son H."/>
        </authorList>
    </citation>
    <scope>NUCLEOTIDE SEQUENCE</scope>
    <source>
        <strain evidence="1">TT17</strain>
    </source>
</reference>